<sequence length="202" mass="22794">MFVRLGNKGTVESAMEGIITIVSILTQKNDFSKEDFQTLSETNILKQLIFLLTLTTKNLVIPGFEIFYKISKFDDGIQAIIESGALKNIQHIFELDDPEIQAKAIILLSKILDEKLAFLAIKTINNIIHSLNEKQIYDLVEAGIGCDLCEFLDIDDEKLIGKVLDSLLHMMKYSGKYMAKVAEKIQECESCKMISKISQNQI</sequence>
<accession>A0AC34FSY6</accession>
<evidence type="ECO:0000313" key="1">
    <source>
        <dbReference type="Proteomes" id="UP000887579"/>
    </source>
</evidence>
<dbReference type="WBParaSite" id="ES5_v2.g20464.t1">
    <property type="protein sequence ID" value="ES5_v2.g20464.t1"/>
    <property type="gene ID" value="ES5_v2.g20464"/>
</dbReference>
<protein>
    <submittedName>
        <fullName evidence="2">Uncharacterized protein</fullName>
    </submittedName>
</protein>
<evidence type="ECO:0000313" key="2">
    <source>
        <dbReference type="WBParaSite" id="ES5_v2.g20464.t1"/>
    </source>
</evidence>
<name>A0AC34FSY6_9BILA</name>
<reference evidence="2" key="1">
    <citation type="submission" date="2022-11" db="UniProtKB">
        <authorList>
            <consortium name="WormBaseParasite"/>
        </authorList>
    </citation>
    <scope>IDENTIFICATION</scope>
</reference>
<organism evidence="1 2">
    <name type="scientific">Panagrolaimus sp. ES5</name>
    <dbReference type="NCBI Taxonomy" id="591445"/>
    <lineage>
        <taxon>Eukaryota</taxon>
        <taxon>Metazoa</taxon>
        <taxon>Ecdysozoa</taxon>
        <taxon>Nematoda</taxon>
        <taxon>Chromadorea</taxon>
        <taxon>Rhabditida</taxon>
        <taxon>Tylenchina</taxon>
        <taxon>Panagrolaimomorpha</taxon>
        <taxon>Panagrolaimoidea</taxon>
        <taxon>Panagrolaimidae</taxon>
        <taxon>Panagrolaimus</taxon>
    </lineage>
</organism>
<proteinExistence type="predicted"/>
<dbReference type="Proteomes" id="UP000887579">
    <property type="component" value="Unplaced"/>
</dbReference>